<dbReference type="InterPro" id="IPR017825">
    <property type="entry name" value="Lycopene_cyclase_dom"/>
</dbReference>
<dbReference type="Pfam" id="PF18916">
    <property type="entry name" value="Lycopene_cyc"/>
    <property type="match status" value="2"/>
</dbReference>
<feature type="transmembrane region" description="Helical" evidence="8">
    <location>
        <begin position="111"/>
        <end position="128"/>
    </location>
</feature>
<evidence type="ECO:0000256" key="1">
    <source>
        <dbReference type="ARBA" id="ARBA00004141"/>
    </source>
</evidence>
<comment type="subcellular location">
    <subcellularLocation>
        <location evidence="1">Membrane</location>
        <topology evidence="1">Multi-pass membrane protein</topology>
    </subcellularLocation>
</comment>
<keyword evidence="4" id="KW-0125">Carotenoid biosynthesis</keyword>
<keyword evidence="3 8" id="KW-0812">Transmembrane</keyword>
<dbReference type="RefSeq" id="WP_173268811.1">
    <property type="nucleotide sequence ID" value="NZ_JABMKV010000001.1"/>
</dbReference>
<feature type="transmembrane region" description="Helical" evidence="8">
    <location>
        <begin position="79"/>
        <end position="99"/>
    </location>
</feature>
<evidence type="ECO:0000256" key="8">
    <source>
        <dbReference type="SAM" id="Phobius"/>
    </source>
</evidence>
<name>A0ABX2DAL0_9SPHI</name>
<keyword evidence="11" id="KW-1185">Reference proteome</keyword>
<dbReference type="Proteomes" id="UP000762110">
    <property type="component" value="Unassembled WGS sequence"/>
</dbReference>
<evidence type="ECO:0000256" key="2">
    <source>
        <dbReference type="ARBA" id="ARBA00004829"/>
    </source>
</evidence>
<evidence type="ECO:0000259" key="9">
    <source>
        <dbReference type="Pfam" id="PF18916"/>
    </source>
</evidence>
<gene>
    <name evidence="10" type="ORF">HQN85_02745</name>
</gene>
<evidence type="ECO:0000256" key="6">
    <source>
        <dbReference type="ARBA" id="ARBA00023136"/>
    </source>
</evidence>
<keyword evidence="5 8" id="KW-1133">Transmembrane helix</keyword>
<evidence type="ECO:0000256" key="5">
    <source>
        <dbReference type="ARBA" id="ARBA00022989"/>
    </source>
</evidence>
<evidence type="ECO:0000256" key="7">
    <source>
        <dbReference type="ARBA" id="ARBA00023235"/>
    </source>
</evidence>
<sequence>MRNYTYLLVDFFTIVVPFVFSFHQKLQFYKTWKAFFPAVILTGLLFMLWDIYFTKLGVWGFNSNYIVGWKLWGLPIEELLFFLCIPYSCVFTYHCLTLLMKLKLSRAVEDIITYSLMFLGVLGVIYYWGNYYTVSTGLLMIGLLILSKLVLKVEWLGKFYIVYLVLMIPFCIVNGILTGTGLNEPVVWYNAKHIIGFRILTIPFEDIFYGLDLILLNLLIFHSLKSSLLKFKQV</sequence>
<dbReference type="NCBIfam" id="TIGR03462">
    <property type="entry name" value="CarR_dom_SF"/>
    <property type="match status" value="1"/>
</dbReference>
<protein>
    <submittedName>
        <fullName evidence="10">Lycopene cyclase domain-containing protein</fullName>
    </submittedName>
</protein>
<reference evidence="10 11" key="1">
    <citation type="submission" date="2020-05" db="EMBL/GenBank/DDBJ databases">
        <title>Description of Pedobacter foliorum sp. nov.</title>
        <authorList>
            <person name="Qi S."/>
            <person name="Carlier A."/>
            <person name="Cnockaert M."/>
            <person name="Vandamme P."/>
        </authorList>
    </citation>
    <scope>NUCLEOTIDE SEQUENCE [LARGE SCALE GENOMIC DNA]</scope>
    <source>
        <strain evidence="10 11">LMG 31300</strain>
    </source>
</reference>
<feature type="transmembrane region" description="Helical" evidence="8">
    <location>
        <begin position="134"/>
        <end position="151"/>
    </location>
</feature>
<feature type="domain" description="Lycopene cyclase" evidence="9">
    <location>
        <begin position="3"/>
        <end position="96"/>
    </location>
</feature>
<proteinExistence type="predicted"/>
<dbReference type="EMBL" id="JABMKV010000001">
    <property type="protein sequence ID" value="NQX30624.1"/>
    <property type="molecule type" value="Genomic_DNA"/>
</dbReference>
<evidence type="ECO:0000313" key="10">
    <source>
        <dbReference type="EMBL" id="NQX30624.1"/>
    </source>
</evidence>
<feature type="transmembrane region" description="Helical" evidence="8">
    <location>
        <begin position="34"/>
        <end position="53"/>
    </location>
</feature>
<feature type="transmembrane region" description="Helical" evidence="8">
    <location>
        <begin position="6"/>
        <end position="22"/>
    </location>
</feature>
<feature type="transmembrane region" description="Helical" evidence="8">
    <location>
        <begin position="207"/>
        <end position="224"/>
    </location>
</feature>
<keyword evidence="7" id="KW-0413">Isomerase</keyword>
<comment type="pathway">
    <text evidence="2">Carotenoid biosynthesis.</text>
</comment>
<evidence type="ECO:0000313" key="11">
    <source>
        <dbReference type="Proteomes" id="UP000762110"/>
    </source>
</evidence>
<keyword evidence="6 8" id="KW-0472">Membrane</keyword>
<feature type="transmembrane region" description="Helical" evidence="8">
    <location>
        <begin position="160"/>
        <end position="182"/>
    </location>
</feature>
<evidence type="ECO:0000256" key="3">
    <source>
        <dbReference type="ARBA" id="ARBA00022692"/>
    </source>
</evidence>
<accession>A0ABX2DAL0</accession>
<organism evidence="10 11">
    <name type="scientific">Pedobacter boryungensis</name>
    <dbReference type="NCBI Taxonomy" id="869962"/>
    <lineage>
        <taxon>Bacteria</taxon>
        <taxon>Pseudomonadati</taxon>
        <taxon>Bacteroidota</taxon>
        <taxon>Sphingobacteriia</taxon>
        <taxon>Sphingobacteriales</taxon>
        <taxon>Sphingobacteriaceae</taxon>
        <taxon>Pedobacter</taxon>
    </lineage>
</organism>
<evidence type="ECO:0000256" key="4">
    <source>
        <dbReference type="ARBA" id="ARBA00022746"/>
    </source>
</evidence>
<feature type="domain" description="Lycopene cyclase" evidence="9">
    <location>
        <begin position="131"/>
        <end position="222"/>
    </location>
</feature>
<comment type="caution">
    <text evidence="10">The sequence shown here is derived from an EMBL/GenBank/DDBJ whole genome shotgun (WGS) entry which is preliminary data.</text>
</comment>